<evidence type="ECO:0000256" key="6">
    <source>
        <dbReference type="ARBA" id="ARBA00022989"/>
    </source>
</evidence>
<comment type="subcellular location">
    <subcellularLocation>
        <location evidence="1">Cell inner membrane</location>
        <topology evidence="1">Multi-pass membrane protein</topology>
    </subcellularLocation>
</comment>
<evidence type="ECO:0000259" key="10">
    <source>
        <dbReference type="Pfam" id="PF04290"/>
    </source>
</evidence>
<keyword evidence="12" id="KW-1185">Reference proteome</keyword>
<dbReference type="Pfam" id="PF04290">
    <property type="entry name" value="DctQ"/>
    <property type="match status" value="1"/>
</dbReference>
<evidence type="ECO:0000313" key="12">
    <source>
        <dbReference type="Proteomes" id="UP000579281"/>
    </source>
</evidence>
<feature type="transmembrane region" description="Helical" evidence="9">
    <location>
        <begin position="87"/>
        <end position="108"/>
    </location>
</feature>
<sequence length="194" mass="22040">MNKLFNKTLSKFEEIILSYSVILMAVVLIGSVISRSLFNRSWTFAEEVGQSLVIIVTFMGIGYAAKKAKHISMSAIFDLVKDKYKKMFIYVISSVTSISMFYLTYLGFQYVQKVQQLGRVTPALRIPMYLIITVVPIGFLLGGIEYARTFIINIKEKEIYLSSEKILGQDHEEISFSEPDDIEHSHENETGKGV</sequence>
<keyword evidence="5 9" id="KW-0812">Transmembrane</keyword>
<keyword evidence="4" id="KW-0997">Cell inner membrane</keyword>
<feature type="transmembrane region" description="Helical" evidence="9">
    <location>
        <begin position="48"/>
        <end position="66"/>
    </location>
</feature>
<keyword evidence="3" id="KW-1003">Cell membrane</keyword>
<feature type="transmembrane region" description="Helical" evidence="9">
    <location>
        <begin position="12"/>
        <end position="33"/>
    </location>
</feature>
<evidence type="ECO:0000256" key="2">
    <source>
        <dbReference type="ARBA" id="ARBA00022448"/>
    </source>
</evidence>
<evidence type="ECO:0000256" key="1">
    <source>
        <dbReference type="ARBA" id="ARBA00004429"/>
    </source>
</evidence>
<evidence type="ECO:0000313" key="11">
    <source>
        <dbReference type="EMBL" id="MBB6214137.1"/>
    </source>
</evidence>
<organism evidence="11 12">
    <name type="scientific">Anaerosolibacter carboniphilus</name>
    <dbReference type="NCBI Taxonomy" id="1417629"/>
    <lineage>
        <taxon>Bacteria</taxon>
        <taxon>Bacillati</taxon>
        <taxon>Bacillota</taxon>
        <taxon>Clostridia</taxon>
        <taxon>Peptostreptococcales</taxon>
        <taxon>Thermotaleaceae</taxon>
        <taxon>Anaerosolibacter</taxon>
    </lineage>
</organism>
<evidence type="ECO:0000256" key="8">
    <source>
        <dbReference type="ARBA" id="ARBA00038436"/>
    </source>
</evidence>
<name>A0A841KL16_9FIRM</name>
<reference evidence="11 12" key="1">
    <citation type="submission" date="2020-08" db="EMBL/GenBank/DDBJ databases">
        <title>Genomic Encyclopedia of Type Strains, Phase IV (KMG-IV): sequencing the most valuable type-strain genomes for metagenomic binning, comparative biology and taxonomic classification.</title>
        <authorList>
            <person name="Goeker M."/>
        </authorList>
    </citation>
    <scope>NUCLEOTIDE SEQUENCE [LARGE SCALE GENOMIC DNA]</scope>
    <source>
        <strain evidence="11 12">DSM 103526</strain>
    </source>
</reference>
<evidence type="ECO:0000256" key="7">
    <source>
        <dbReference type="ARBA" id="ARBA00023136"/>
    </source>
</evidence>
<evidence type="ECO:0000256" key="4">
    <source>
        <dbReference type="ARBA" id="ARBA00022519"/>
    </source>
</evidence>
<keyword evidence="2" id="KW-0813">Transport</keyword>
<evidence type="ECO:0000256" key="3">
    <source>
        <dbReference type="ARBA" id="ARBA00022475"/>
    </source>
</evidence>
<comment type="caution">
    <text evidence="11">The sequence shown here is derived from an EMBL/GenBank/DDBJ whole genome shotgun (WGS) entry which is preliminary data.</text>
</comment>
<proteinExistence type="inferred from homology"/>
<accession>A0A841KL16</accession>
<comment type="similarity">
    <text evidence="8">Belongs to the TRAP transporter small permease family.</text>
</comment>
<feature type="transmembrane region" description="Helical" evidence="9">
    <location>
        <begin position="128"/>
        <end position="147"/>
    </location>
</feature>
<gene>
    <name evidence="11" type="ORF">HNQ80_000206</name>
</gene>
<dbReference type="RefSeq" id="WP_184307268.1">
    <property type="nucleotide sequence ID" value="NZ_JACHEN010000001.1"/>
</dbReference>
<dbReference type="PANTHER" id="PTHR35011">
    <property type="entry name" value="2,3-DIKETO-L-GULONATE TRAP TRANSPORTER SMALL PERMEASE PROTEIN YIAM"/>
    <property type="match status" value="1"/>
</dbReference>
<dbReference type="EMBL" id="JACHEN010000001">
    <property type="protein sequence ID" value="MBB6214137.1"/>
    <property type="molecule type" value="Genomic_DNA"/>
</dbReference>
<keyword evidence="6 9" id="KW-1133">Transmembrane helix</keyword>
<keyword evidence="7 9" id="KW-0472">Membrane</keyword>
<dbReference type="AlphaFoldDB" id="A0A841KL16"/>
<feature type="domain" description="Tripartite ATP-independent periplasmic transporters DctQ component" evidence="10">
    <location>
        <begin position="24"/>
        <end position="149"/>
    </location>
</feature>
<evidence type="ECO:0000256" key="9">
    <source>
        <dbReference type="SAM" id="Phobius"/>
    </source>
</evidence>
<protein>
    <submittedName>
        <fullName evidence="11">TRAP-type C4-dicarboxylate transport system permease small subunit</fullName>
    </submittedName>
</protein>
<dbReference type="GO" id="GO:0005886">
    <property type="term" value="C:plasma membrane"/>
    <property type="evidence" value="ECO:0007669"/>
    <property type="project" value="UniProtKB-SubCell"/>
</dbReference>
<dbReference type="InterPro" id="IPR007387">
    <property type="entry name" value="TRAP_DctQ"/>
</dbReference>
<dbReference type="Proteomes" id="UP000579281">
    <property type="component" value="Unassembled WGS sequence"/>
</dbReference>
<dbReference type="InterPro" id="IPR055348">
    <property type="entry name" value="DctQ"/>
</dbReference>
<evidence type="ECO:0000256" key="5">
    <source>
        <dbReference type="ARBA" id="ARBA00022692"/>
    </source>
</evidence>